<evidence type="ECO:0000313" key="2">
    <source>
        <dbReference type="EMBL" id="KWT70494.1"/>
    </source>
</evidence>
<evidence type="ECO:0000256" key="1">
    <source>
        <dbReference type="ARBA" id="ARBA00023125"/>
    </source>
</evidence>
<dbReference type="RefSeq" id="WP_245281815.1">
    <property type="nucleotide sequence ID" value="NZ_LMTR01000031.1"/>
</dbReference>
<dbReference type="Gene3D" id="1.10.10.10">
    <property type="entry name" value="Winged helix-like DNA-binding domain superfamily/Winged helix DNA-binding domain"/>
    <property type="match status" value="1"/>
</dbReference>
<dbReference type="PANTHER" id="PTHR33221">
    <property type="entry name" value="WINGED HELIX-TURN-HELIX TRANSCRIPTIONAL REGULATOR, RRF2 FAMILY"/>
    <property type="match status" value="1"/>
</dbReference>
<organism evidence="2 3">
    <name type="scientific">Hyphomicrobium sulfonivorans</name>
    <dbReference type="NCBI Taxonomy" id="121290"/>
    <lineage>
        <taxon>Bacteria</taxon>
        <taxon>Pseudomonadati</taxon>
        <taxon>Pseudomonadota</taxon>
        <taxon>Alphaproteobacteria</taxon>
        <taxon>Hyphomicrobiales</taxon>
        <taxon>Hyphomicrobiaceae</taxon>
        <taxon>Hyphomicrobium</taxon>
    </lineage>
</organism>
<accession>A0A109BKN6</accession>
<dbReference type="PROSITE" id="PS51197">
    <property type="entry name" value="HTH_RRF2_2"/>
    <property type="match status" value="1"/>
</dbReference>
<dbReference type="PANTHER" id="PTHR33221:SF5">
    <property type="entry name" value="HTH-TYPE TRANSCRIPTIONAL REGULATOR ISCR"/>
    <property type="match status" value="1"/>
</dbReference>
<dbReference type="AlphaFoldDB" id="A0A109BKN6"/>
<name>A0A109BKN6_HYPSL</name>
<dbReference type="PATRIC" id="fig|121290.4.peg.3041"/>
<dbReference type="GO" id="GO:0003700">
    <property type="term" value="F:DNA-binding transcription factor activity"/>
    <property type="evidence" value="ECO:0007669"/>
    <property type="project" value="TreeGrafter"/>
</dbReference>
<dbReference type="NCBIfam" id="TIGR00738">
    <property type="entry name" value="rrf2_super"/>
    <property type="match status" value="1"/>
</dbReference>
<dbReference type="SUPFAM" id="SSF46785">
    <property type="entry name" value="Winged helix' DNA-binding domain"/>
    <property type="match status" value="1"/>
</dbReference>
<proteinExistence type="predicted"/>
<dbReference type="GO" id="GO:0005829">
    <property type="term" value="C:cytosol"/>
    <property type="evidence" value="ECO:0007669"/>
    <property type="project" value="TreeGrafter"/>
</dbReference>
<sequence length="165" mass="17816">MELNTKGRYAVMAMADLAKYGAESAIPLSAIAERQGLSVAYLEQIFLRLRRAGLLESARGRSGGYALARPATDIPVVDILRAVEEETRLTRCHDSEEPGCLGDKRCLTHGLWHALSGHILAFLSGVSLAEVVHGIPQEKLAYGVKAEQPVQQPVPAARTPEFAGQ</sequence>
<keyword evidence="3" id="KW-1185">Reference proteome</keyword>
<reference evidence="2 3" key="1">
    <citation type="submission" date="2015-10" db="EMBL/GenBank/DDBJ databases">
        <title>Transcriptomic analysis of a linuron degrading triple-species bacterial consortium.</title>
        <authorList>
            <person name="Albers P."/>
        </authorList>
    </citation>
    <scope>NUCLEOTIDE SEQUENCE [LARGE SCALE GENOMIC DNA]</scope>
    <source>
        <strain evidence="2 3">WDL6</strain>
    </source>
</reference>
<keyword evidence="1" id="KW-0238">DNA-binding</keyword>
<gene>
    <name evidence="2" type="ORF">APY04_0938</name>
</gene>
<protein>
    <submittedName>
        <fullName evidence="2">Iron-sulfur cluster regulator IscR</fullName>
    </submittedName>
</protein>
<dbReference type="Proteomes" id="UP000059074">
    <property type="component" value="Unassembled WGS sequence"/>
</dbReference>
<dbReference type="Pfam" id="PF02082">
    <property type="entry name" value="Rrf2"/>
    <property type="match status" value="1"/>
</dbReference>
<dbReference type="STRING" id="121290.APY04_0938"/>
<evidence type="ECO:0000313" key="3">
    <source>
        <dbReference type="Proteomes" id="UP000059074"/>
    </source>
</evidence>
<comment type="caution">
    <text evidence="2">The sequence shown here is derived from an EMBL/GenBank/DDBJ whole genome shotgun (WGS) entry which is preliminary data.</text>
</comment>
<dbReference type="EMBL" id="LMTR01000031">
    <property type="protein sequence ID" value="KWT70494.1"/>
    <property type="molecule type" value="Genomic_DNA"/>
</dbReference>
<dbReference type="GO" id="GO:0003677">
    <property type="term" value="F:DNA binding"/>
    <property type="evidence" value="ECO:0007669"/>
    <property type="project" value="UniProtKB-KW"/>
</dbReference>
<dbReference type="InterPro" id="IPR036390">
    <property type="entry name" value="WH_DNA-bd_sf"/>
</dbReference>
<dbReference type="InterPro" id="IPR030489">
    <property type="entry name" value="TR_Rrf2-type_CS"/>
</dbReference>
<dbReference type="InterPro" id="IPR000944">
    <property type="entry name" value="Tscrpt_reg_Rrf2"/>
</dbReference>
<dbReference type="PROSITE" id="PS01332">
    <property type="entry name" value="HTH_RRF2_1"/>
    <property type="match status" value="1"/>
</dbReference>
<dbReference type="InterPro" id="IPR036388">
    <property type="entry name" value="WH-like_DNA-bd_sf"/>
</dbReference>